<dbReference type="CDD" id="cd02440">
    <property type="entry name" value="AdoMet_MTases"/>
    <property type="match status" value="1"/>
</dbReference>
<dbReference type="InterPro" id="IPR029063">
    <property type="entry name" value="SAM-dependent_MTases_sf"/>
</dbReference>
<dbReference type="PANTHER" id="PTHR43542">
    <property type="entry name" value="METHYLTRANSFERASE"/>
    <property type="match status" value="1"/>
</dbReference>
<dbReference type="GO" id="GO:0031167">
    <property type="term" value="P:rRNA methylation"/>
    <property type="evidence" value="ECO:0007669"/>
    <property type="project" value="InterPro"/>
</dbReference>
<organism evidence="3">
    <name type="scientific">uncultured bacterium HF0010_16H03</name>
    <dbReference type="NCBI Taxonomy" id="710811"/>
    <lineage>
        <taxon>Bacteria</taxon>
        <taxon>environmental samples</taxon>
    </lineage>
</organism>
<keyword evidence="2" id="KW-0808">Transferase</keyword>
<keyword evidence="1 3" id="KW-0489">Methyltransferase</keyword>
<evidence type="ECO:0000313" key="3">
    <source>
        <dbReference type="EMBL" id="ADI16246.1"/>
    </source>
</evidence>
<name>E0XPA5_9BACT</name>
<dbReference type="PANTHER" id="PTHR43542:SF1">
    <property type="entry name" value="METHYLTRANSFERASE"/>
    <property type="match status" value="1"/>
</dbReference>
<reference evidence="3" key="1">
    <citation type="journal article" date="2011" name="Environ. Microbiol.">
        <title>Time-series analyses of Monterey Bay coastal microbial picoplankton using a 'genome proxy' microarray.</title>
        <authorList>
            <person name="Rich V.I."/>
            <person name="Pham V.D."/>
            <person name="Eppley J."/>
            <person name="Shi Y."/>
            <person name="DeLong E.F."/>
        </authorList>
    </citation>
    <scope>NUCLEOTIDE SEQUENCE</scope>
</reference>
<evidence type="ECO:0000256" key="2">
    <source>
        <dbReference type="ARBA" id="ARBA00022679"/>
    </source>
</evidence>
<dbReference type="NCBIfam" id="TIGR00095">
    <property type="entry name" value="16S rRNA (guanine(966)-N(2))-methyltransferase RsmD"/>
    <property type="match status" value="1"/>
</dbReference>
<accession>E0XPA5</accession>
<protein>
    <submittedName>
        <fullName evidence="3">N6-adenine-specific methylase</fullName>
    </submittedName>
</protein>
<dbReference type="PIRSF" id="PIRSF004553">
    <property type="entry name" value="CHP00095"/>
    <property type="match status" value="1"/>
</dbReference>
<sequence length="186" mass="21402">MKNSLRISGGALKGKKIPFDFKESLRPTSSKLKEILFNWLQFEINNCVCLDLFAGTGSLGIEALSRGSSKVIFVELNKKNYSALSLNLKKLNVKDKSKIFFKDAYTWIKHYDLSEIDLIFLDPPFNKEHEVKALKLLMRKNDLKSSCKIYLEYSKYDEIEIPKEFKILKTKSVGDVKALLLIKNEN</sequence>
<dbReference type="EMBL" id="GU474833">
    <property type="protein sequence ID" value="ADI16246.1"/>
    <property type="molecule type" value="Genomic_DNA"/>
</dbReference>
<dbReference type="Pfam" id="PF03602">
    <property type="entry name" value="Cons_hypoth95"/>
    <property type="match status" value="1"/>
</dbReference>
<dbReference type="AlphaFoldDB" id="E0XPA5"/>
<dbReference type="GO" id="GO:0003676">
    <property type="term" value="F:nucleic acid binding"/>
    <property type="evidence" value="ECO:0007669"/>
    <property type="project" value="InterPro"/>
</dbReference>
<dbReference type="InterPro" id="IPR002052">
    <property type="entry name" value="DNA_methylase_N6_adenine_CS"/>
</dbReference>
<dbReference type="SUPFAM" id="SSF53335">
    <property type="entry name" value="S-adenosyl-L-methionine-dependent methyltransferases"/>
    <property type="match status" value="1"/>
</dbReference>
<evidence type="ECO:0000256" key="1">
    <source>
        <dbReference type="ARBA" id="ARBA00022603"/>
    </source>
</evidence>
<proteinExistence type="predicted"/>
<dbReference type="GO" id="GO:0008168">
    <property type="term" value="F:methyltransferase activity"/>
    <property type="evidence" value="ECO:0007669"/>
    <property type="project" value="UniProtKB-KW"/>
</dbReference>
<dbReference type="PROSITE" id="PS00092">
    <property type="entry name" value="N6_MTASE"/>
    <property type="match status" value="1"/>
</dbReference>
<dbReference type="Gene3D" id="3.40.50.150">
    <property type="entry name" value="Vaccinia Virus protein VP39"/>
    <property type="match status" value="1"/>
</dbReference>
<dbReference type="InterPro" id="IPR004398">
    <property type="entry name" value="RNA_MeTrfase_RsmD"/>
</dbReference>